<dbReference type="GO" id="GO:0016747">
    <property type="term" value="F:acyltransferase activity, transferring groups other than amino-acyl groups"/>
    <property type="evidence" value="ECO:0007669"/>
    <property type="project" value="InterPro"/>
</dbReference>
<reference evidence="2" key="2">
    <citation type="journal article" date="2021" name="PeerJ">
        <title>Extensive microbial diversity within the chicken gut microbiome revealed by metagenomics and culture.</title>
        <authorList>
            <person name="Gilroy R."/>
            <person name="Ravi A."/>
            <person name="Getino M."/>
            <person name="Pursley I."/>
            <person name="Horton D.L."/>
            <person name="Alikhan N.F."/>
            <person name="Baker D."/>
            <person name="Gharbi K."/>
            <person name="Hall N."/>
            <person name="Watson M."/>
            <person name="Adriaenssens E.M."/>
            <person name="Foster-Nyarko E."/>
            <person name="Jarju S."/>
            <person name="Secka A."/>
            <person name="Antonio M."/>
            <person name="Oren A."/>
            <person name="Chaudhuri R.R."/>
            <person name="La Ragione R."/>
            <person name="Hildebrand F."/>
            <person name="Pallen M.J."/>
        </authorList>
    </citation>
    <scope>NUCLEOTIDE SEQUENCE</scope>
    <source>
        <strain evidence="2">CHK184-25365</strain>
    </source>
</reference>
<gene>
    <name evidence="2" type="ORF">IAB36_05810</name>
</gene>
<dbReference type="EMBL" id="DVGY01000129">
    <property type="protein sequence ID" value="HIR41323.1"/>
    <property type="molecule type" value="Genomic_DNA"/>
</dbReference>
<evidence type="ECO:0000313" key="2">
    <source>
        <dbReference type="EMBL" id="HIR41323.1"/>
    </source>
</evidence>
<feature type="domain" description="N-acetyltransferase" evidence="1">
    <location>
        <begin position="9"/>
        <end position="167"/>
    </location>
</feature>
<evidence type="ECO:0000259" key="1">
    <source>
        <dbReference type="PROSITE" id="PS51186"/>
    </source>
</evidence>
<organism evidence="2 3">
    <name type="scientific">Candidatus Egerieicola pullicola</name>
    <dbReference type="NCBI Taxonomy" id="2840775"/>
    <lineage>
        <taxon>Bacteria</taxon>
        <taxon>Bacillati</taxon>
        <taxon>Bacillota</taxon>
        <taxon>Clostridia</taxon>
        <taxon>Eubacteriales</taxon>
        <taxon>Oscillospiraceae</taxon>
        <taxon>Oscillospiraceae incertae sedis</taxon>
        <taxon>Candidatus Egerieicola</taxon>
    </lineage>
</organism>
<protein>
    <submittedName>
        <fullName evidence="2">GNAT family N-acetyltransferase</fullName>
    </submittedName>
</protein>
<dbReference type="PROSITE" id="PS51186">
    <property type="entry name" value="GNAT"/>
    <property type="match status" value="1"/>
</dbReference>
<dbReference type="CDD" id="cd04301">
    <property type="entry name" value="NAT_SF"/>
    <property type="match status" value="1"/>
</dbReference>
<evidence type="ECO:0000313" key="3">
    <source>
        <dbReference type="Proteomes" id="UP000886749"/>
    </source>
</evidence>
<reference evidence="2" key="1">
    <citation type="submission" date="2020-10" db="EMBL/GenBank/DDBJ databases">
        <authorList>
            <person name="Gilroy R."/>
        </authorList>
    </citation>
    <scope>NUCLEOTIDE SEQUENCE</scope>
    <source>
        <strain evidence="2">CHK184-25365</strain>
    </source>
</reference>
<accession>A0A9D1AJ76</accession>
<dbReference type="InterPro" id="IPR000182">
    <property type="entry name" value="GNAT_dom"/>
</dbReference>
<dbReference type="SUPFAM" id="SSF55729">
    <property type="entry name" value="Acyl-CoA N-acyltransferases (Nat)"/>
    <property type="match status" value="1"/>
</dbReference>
<sequence>MQSVSLLPADTPALLADTAKLAGDIWREYFPGIISPDQVEYMVDKFQSLPAMEEQIQHHGYTYYQIRLGDTLLGYTGVCPEGEGLFLSKLYLKKEYRGKGYAGEAFRKLVDLCQKQGYRFIRLTCNKGNTHSLEVYRHWGFVQTDAVETDIGSGFVMDDYIMTYTVK</sequence>
<dbReference type="AlphaFoldDB" id="A0A9D1AJ76"/>
<dbReference type="InterPro" id="IPR016181">
    <property type="entry name" value="Acyl_CoA_acyltransferase"/>
</dbReference>
<name>A0A9D1AJ76_9FIRM</name>
<dbReference type="Proteomes" id="UP000886749">
    <property type="component" value="Unassembled WGS sequence"/>
</dbReference>
<comment type="caution">
    <text evidence="2">The sequence shown here is derived from an EMBL/GenBank/DDBJ whole genome shotgun (WGS) entry which is preliminary data.</text>
</comment>
<proteinExistence type="predicted"/>
<dbReference type="Gene3D" id="3.40.630.30">
    <property type="match status" value="1"/>
</dbReference>
<dbReference type="Pfam" id="PF00583">
    <property type="entry name" value="Acetyltransf_1"/>
    <property type="match status" value="1"/>
</dbReference>